<evidence type="ECO:0000313" key="9">
    <source>
        <dbReference type="Proteomes" id="UP000605846"/>
    </source>
</evidence>
<keyword evidence="4" id="KW-0833">Ubl conjugation pathway</keyword>
<feature type="domain" description="Anaphase-promoting complex subunit 4-like WD40" evidence="6">
    <location>
        <begin position="4"/>
        <end position="85"/>
    </location>
</feature>
<dbReference type="EMBL" id="JABAYA010000272">
    <property type="protein sequence ID" value="KAF7721382.1"/>
    <property type="molecule type" value="Genomic_DNA"/>
</dbReference>
<keyword evidence="5" id="KW-0131">Cell cycle</keyword>
<dbReference type="GO" id="GO:0005680">
    <property type="term" value="C:anaphase-promoting complex"/>
    <property type="evidence" value="ECO:0007669"/>
    <property type="project" value="InterPro"/>
</dbReference>
<dbReference type="Pfam" id="PF12896">
    <property type="entry name" value="ANAPC4"/>
    <property type="match status" value="1"/>
</dbReference>
<keyword evidence="3" id="KW-0498">Mitosis</keyword>
<accession>A0A8H7BFS2</accession>
<evidence type="ECO:0000256" key="5">
    <source>
        <dbReference type="ARBA" id="ARBA00023306"/>
    </source>
</evidence>
<dbReference type="InterPro" id="IPR036322">
    <property type="entry name" value="WD40_repeat_dom_sf"/>
</dbReference>
<keyword evidence="2" id="KW-0132">Cell division</keyword>
<dbReference type="GO" id="GO:0051301">
    <property type="term" value="P:cell division"/>
    <property type="evidence" value="ECO:0007669"/>
    <property type="project" value="UniProtKB-KW"/>
</dbReference>
<dbReference type="OrthoDB" id="2110451at2759"/>
<evidence type="ECO:0000256" key="3">
    <source>
        <dbReference type="ARBA" id="ARBA00022776"/>
    </source>
</evidence>
<dbReference type="Proteomes" id="UP000605846">
    <property type="component" value="Unassembled WGS sequence"/>
</dbReference>
<evidence type="ECO:0000256" key="1">
    <source>
        <dbReference type="ARBA" id="ARBA00016067"/>
    </source>
</evidence>
<sequence>MLYVSTDNTVSLYRAGVSLVCNAPVPSNTITAAAWQPNGHEFAVGYADGKVVRFHVASFTATEVDDWGGEDRSQQQQGVTCLQWVNYAEKEECRDTLPHESFDLSAMLPPLSHAPLEPPRSITQFRRVLEPLPVETNHQQKEQTMLLIGDEAGNLHLSLNGVYHVGTIRADGKMHKTMSLVSVGVTPAMDRMKLFFYDGSTIGRMMMLDTPILCFRKKEILNVAQTQTKIDFLLRYLTCSTNMLEKHHRNITKLAKNNAENVTRRLLSIDSESLAMPQVELLGLLATGNPNVALHEYLTDLPEQKIKQWEADTYHSVSCIRQIIAEYLLPACDRLIHQLSTLKGYSLWTERYEAFLATEPTDACIQTVAVFLKRLYVYLDRVNHLSKMFQAFIAWIFQNVKRFSDQNTQYQNDEDDGPCEDPRLVVQYLKTSFTSDSLAEFFHVTPTLQTEDLAEEGDREHKLKDVGFSQLMSIISHLCRTAPRRPSSTLLDNSQTLDDQCMQLSLLPEETIGRRITSSTFNNEESTCQYYAFAQNDQRKLLILRSELSDCTRRAEYVAIQLDHRVTDMEFFDGHELGVAFEEEHDDDASAEARSYLGTIAFQELNYASLNHTTDLSTTTASKLPLQRCMLLPNMNRVILGSNGREKRRIFSVVAGNGKSLVLEMDPGEEEEEEQLE</sequence>
<dbReference type="SUPFAM" id="SSF50978">
    <property type="entry name" value="WD40 repeat-like"/>
    <property type="match status" value="1"/>
</dbReference>
<proteinExistence type="predicted"/>
<dbReference type="AlphaFoldDB" id="A0A8H7BFS2"/>
<dbReference type="GO" id="GO:0034399">
    <property type="term" value="C:nuclear periphery"/>
    <property type="evidence" value="ECO:0007669"/>
    <property type="project" value="TreeGrafter"/>
</dbReference>
<reference evidence="8" key="1">
    <citation type="submission" date="2020-01" db="EMBL/GenBank/DDBJ databases">
        <title>Genome Sequencing of Three Apophysomyces-Like Fungal Strains Confirms a Novel Fungal Genus in the Mucoromycota with divergent Burkholderia-like Endosymbiotic Bacteria.</title>
        <authorList>
            <person name="Stajich J.E."/>
            <person name="Macias A.M."/>
            <person name="Carter-House D."/>
            <person name="Lovett B."/>
            <person name="Kasson L.R."/>
            <person name="Berry K."/>
            <person name="Grigoriev I."/>
            <person name="Chang Y."/>
            <person name="Spatafora J."/>
            <person name="Kasson M.T."/>
        </authorList>
    </citation>
    <scope>NUCLEOTIDE SEQUENCE</scope>
    <source>
        <strain evidence="8">NRRL A-21654</strain>
    </source>
</reference>
<comment type="caution">
    <text evidence="8">The sequence shown here is derived from an EMBL/GenBank/DDBJ whole genome shotgun (WGS) entry which is preliminary data.</text>
</comment>
<evidence type="ECO:0000259" key="6">
    <source>
        <dbReference type="Pfam" id="PF12894"/>
    </source>
</evidence>
<evidence type="ECO:0000259" key="7">
    <source>
        <dbReference type="Pfam" id="PF12896"/>
    </source>
</evidence>
<dbReference type="PANTHER" id="PTHR13260">
    <property type="entry name" value="ANAPHASE PROMOTING COMPLEX SUBUNIT 4 APC4"/>
    <property type="match status" value="1"/>
</dbReference>
<name>A0A8H7BFS2_9FUNG</name>
<protein>
    <recommendedName>
        <fullName evidence="1">Anaphase-promoting complex subunit 4</fullName>
    </recommendedName>
</protein>
<dbReference type="Pfam" id="PF12894">
    <property type="entry name" value="ANAPC4_WD40"/>
    <property type="match status" value="1"/>
</dbReference>
<evidence type="ECO:0000313" key="8">
    <source>
        <dbReference type="EMBL" id="KAF7721382.1"/>
    </source>
</evidence>
<evidence type="ECO:0000256" key="4">
    <source>
        <dbReference type="ARBA" id="ARBA00022786"/>
    </source>
</evidence>
<organism evidence="8 9">
    <name type="scientific">Apophysomyces ossiformis</name>
    <dbReference type="NCBI Taxonomy" id="679940"/>
    <lineage>
        <taxon>Eukaryota</taxon>
        <taxon>Fungi</taxon>
        <taxon>Fungi incertae sedis</taxon>
        <taxon>Mucoromycota</taxon>
        <taxon>Mucoromycotina</taxon>
        <taxon>Mucoromycetes</taxon>
        <taxon>Mucorales</taxon>
        <taxon>Mucorineae</taxon>
        <taxon>Mucoraceae</taxon>
        <taxon>Apophysomyces</taxon>
    </lineage>
</organism>
<dbReference type="GO" id="GO:0070979">
    <property type="term" value="P:protein K11-linked ubiquitination"/>
    <property type="evidence" value="ECO:0007669"/>
    <property type="project" value="TreeGrafter"/>
</dbReference>
<keyword evidence="9" id="KW-1185">Reference proteome</keyword>
<dbReference type="GO" id="GO:0031145">
    <property type="term" value="P:anaphase-promoting complex-dependent catabolic process"/>
    <property type="evidence" value="ECO:0007669"/>
    <property type="project" value="InterPro"/>
</dbReference>
<dbReference type="PANTHER" id="PTHR13260:SF0">
    <property type="entry name" value="ANAPHASE-PROMOTING COMPLEX SUBUNIT 4"/>
    <property type="match status" value="1"/>
</dbReference>
<dbReference type="InterPro" id="IPR024977">
    <property type="entry name" value="Apc4-like_WD40_dom"/>
</dbReference>
<gene>
    <name evidence="8" type="ORF">EC973_004811</name>
</gene>
<dbReference type="InterPro" id="IPR024790">
    <property type="entry name" value="APC4_long_dom"/>
</dbReference>
<feature type="domain" description="Anaphase-promoting complex subunit 4 long" evidence="7">
    <location>
        <begin position="205"/>
        <end position="405"/>
    </location>
</feature>
<dbReference type="InterPro" id="IPR024789">
    <property type="entry name" value="APC4"/>
</dbReference>
<evidence type="ECO:0000256" key="2">
    <source>
        <dbReference type="ARBA" id="ARBA00022618"/>
    </source>
</evidence>